<feature type="compositionally biased region" description="Basic and acidic residues" evidence="1">
    <location>
        <begin position="124"/>
        <end position="143"/>
    </location>
</feature>
<protein>
    <submittedName>
        <fullName evidence="2">Uncharacterized protein</fullName>
    </submittedName>
</protein>
<reference evidence="2 3" key="1">
    <citation type="submission" date="2024-04" db="EMBL/GenBank/DDBJ databases">
        <authorList>
            <person name="Fracassetti M."/>
        </authorList>
    </citation>
    <scope>NUCLEOTIDE SEQUENCE [LARGE SCALE GENOMIC DNA]</scope>
</reference>
<keyword evidence="3" id="KW-1185">Reference proteome</keyword>
<evidence type="ECO:0000313" key="3">
    <source>
        <dbReference type="Proteomes" id="UP001497516"/>
    </source>
</evidence>
<sequence>MYCSVLSTPFLSVFSPAAAFGAFNVQRVDKRISSKEIKIDRRSQKVVKKIKEDTRSIYGRSNSRAELYPSATIKAKWRRAKSTTCLGKSGQLQPKPPEQLPSNEYGGGCISLAELDRKRVKKKREDGEYKVHKQEAHQEEDPNIKGLQRAHLKKIWEMDMPIINTTPTLP</sequence>
<dbReference type="EMBL" id="OZ034813">
    <property type="protein sequence ID" value="CAL1354697.1"/>
    <property type="molecule type" value="Genomic_DNA"/>
</dbReference>
<proteinExistence type="predicted"/>
<evidence type="ECO:0000256" key="1">
    <source>
        <dbReference type="SAM" id="MobiDB-lite"/>
    </source>
</evidence>
<dbReference type="AlphaFoldDB" id="A0AAV2CE51"/>
<accession>A0AAV2CE51</accession>
<name>A0AAV2CE51_9ROSI</name>
<gene>
    <name evidence="2" type="ORF">LTRI10_LOCUS2494</name>
</gene>
<evidence type="ECO:0000313" key="2">
    <source>
        <dbReference type="EMBL" id="CAL1354697.1"/>
    </source>
</evidence>
<dbReference type="Proteomes" id="UP001497516">
    <property type="component" value="Chromosome 1"/>
</dbReference>
<feature type="region of interest" description="Disordered" evidence="1">
    <location>
        <begin position="84"/>
        <end position="105"/>
    </location>
</feature>
<feature type="region of interest" description="Disordered" evidence="1">
    <location>
        <begin position="124"/>
        <end position="145"/>
    </location>
</feature>
<organism evidence="2 3">
    <name type="scientific">Linum trigynum</name>
    <dbReference type="NCBI Taxonomy" id="586398"/>
    <lineage>
        <taxon>Eukaryota</taxon>
        <taxon>Viridiplantae</taxon>
        <taxon>Streptophyta</taxon>
        <taxon>Embryophyta</taxon>
        <taxon>Tracheophyta</taxon>
        <taxon>Spermatophyta</taxon>
        <taxon>Magnoliopsida</taxon>
        <taxon>eudicotyledons</taxon>
        <taxon>Gunneridae</taxon>
        <taxon>Pentapetalae</taxon>
        <taxon>rosids</taxon>
        <taxon>fabids</taxon>
        <taxon>Malpighiales</taxon>
        <taxon>Linaceae</taxon>
        <taxon>Linum</taxon>
    </lineage>
</organism>